<dbReference type="InterPro" id="IPR036521">
    <property type="entry name" value="SRP19-like_sf"/>
</dbReference>
<dbReference type="Gene3D" id="3.30.56.30">
    <property type="entry name" value="Signal recognition particle, SRP19-like subunit"/>
    <property type="match status" value="1"/>
</dbReference>
<sequence length="145" mass="16271">MPHDASKMNLWTGYFDSRLSRAGGRRVPKEASVSNPTLETVAWAARAVGITKMKRESEASHPSRPHQQEGRLVLSAQDALSATNADSKEGVMQSIGICLRSQMKEAKEHDSQVRARGPSKGDRRRRAQRKSFKQKSGQRRKRFGR</sequence>
<dbReference type="GO" id="GO:0048500">
    <property type="term" value="C:signal recognition particle"/>
    <property type="evidence" value="ECO:0007669"/>
    <property type="project" value="InterPro"/>
</dbReference>
<dbReference type="Proteomes" id="UP000248161">
    <property type="component" value="Unassembled WGS sequence"/>
</dbReference>
<proteinExistence type="predicted"/>
<gene>
    <name evidence="5" type="ORF">CXX69_04110</name>
</gene>
<evidence type="ECO:0000256" key="4">
    <source>
        <dbReference type="SAM" id="MobiDB-lite"/>
    </source>
</evidence>
<evidence type="ECO:0000313" key="5">
    <source>
        <dbReference type="EMBL" id="PXF21398.1"/>
    </source>
</evidence>
<evidence type="ECO:0008006" key="7">
    <source>
        <dbReference type="Google" id="ProtNLM"/>
    </source>
</evidence>
<dbReference type="SUPFAM" id="SSF69695">
    <property type="entry name" value="SRP19"/>
    <property type="match status" value="1"/>
</dbReference>
<feature type="compositionally biased region" description="Basic residues" evidence="4">
    <location>
        <begin position="122"/>
        <end position="145"/>
    </location>
</feature>
<evidence type="ECO:0000313" key="6">
    <source>
        <dbReference type="Proteomes" id="UP000248161"/>
    </source>
</evidence>
<dbReference type="EMBL" id="PSPG01000008">
    <property type="protein sequence ID" value="PXF21398.1"/>
    <property type="molecule type" value="Genomic_DNA"/>
</dbReference>
<feature type="compositionally biased region" description="Basic and acidic residues" evidence="4">
    <location>
        <begin position="53"/>
        <end position="69"/>
    </location>
</feature>
<feature type="compositionally biased region" description="Basic and acidic residues" evidence="4">
    <location>
        <begin position="102"/>
        <end position="113"/>
    </location>
</feature>
<protein>
    <recommendedName>
        <fullName evidence="7">Signal recognition particle protein Srp19</fullName>
    </recommendedName>
</protein>
<reference evidence="5 6" key="1">
    <citation type="journal article" date="2015" name="Nat. Commun.">
        <title>Genomic and transcriptomic evidence for scavenging of diverse organic compounds by widespread deep-sea archaea.</title>
        <authorList>
            <person name="Li M."/>
            <person name="Baker B.J."/>
            <person name="Anantharaman K."/>
            <person name="Jain S."/>
            <person name="Breier J.A."/>
            <person name="Dick G.J."/>
        </authorList>
    </citation>
    <scope>NUCLEOTIDE SEQUENCE [LARGE SCALE GENOMIC DNA]</scope>
    <source>
        <strain evidence="5">Cayman_51_deep</strain>
    </source>
</reference>
<dbReference type="InterPro" id="IPR002778">
    <property type="entry name" value="Signal_recog_particle_SRP19"/>
</dbReference>
<dbReference type="AlphaFoldDB" id="A0A2V3HQH0"/>
<evidence type="ECO:0000256" key="2">
    <source>
        <dbReference type="ARBA" id="ARBA00023135"/>
    </source>
</evidence>
<dbReference type="Pfam" id="PF01922">
    <property type="entry name" value="SRP19"/>
    <property type="match status" value="1"/>
</dbReference>
<dbReference type="GO" id="GO:0008312">
    <property type="term" value="F:7S RNA binding"/>
    <property type="evidence" value="ECO:0007669"/>
    <property type="project" value="InterPro"/>
</dbReference>
<evidence type="ECO:0000256" key="1">
    <source>
        <dbReference type="ARBA" id="ARBA00022490"/>
    </source>
</evidence>
<keyword evidence="2" id="KW-0733">Signal recognition particle</keyword>
<keyword evidence="1" id="KW-0963">Cytoplasm</keyword>
<comment type="caution">
    <text evidence="5">The sequence shown here is derived from an EMBL/GenBank/DDBJ whole genome shotgun (WGS) entry which is preliminary data.</text>
</comment>
<organism evidence="5 6">
    <name type="scientific">Candidatus Thalassarchaeum betae</name>
    <dbReference type="NCBI Taxonomy" id="2599289"/>
    <lineage>
        <taxon>Archaea</taxon>
        <taxon>Methanobacteriati</taxon>
        <taxon>Thermoplasmatota</taxon>
        <taxon>Candidatus Poseidoniia</taxon>
        <taxon>Candidatus Poseidoniales</taxon>
        <taxon>Candidatus Thalassarchaeaceae</taxon>
        <taxon>Candidatus Thalassarchaeum</taxon>
    </lineage>
</organism>
<accession>A0A2V3HQH0</accession>
<feature type="region of interest" description="Disordered" evidence="4">
    <location>
        <begin position="53"/>
        <end position="145"/>
    </location>
</feature>
<name>A0A2V3HQH0_9ARCH</name>
<keyword evidence="3" id="KW-0687">Ribonucleoprotein</keyword>
<dbReference type="GO" id="GO:0006614">
    <property type="term" value="P:SRP-dependent cotranslational protein targeting to membrane"/>
    <property type="evidence" value="ECO:0007669"/>
    <property type="project" value="InterPro"/>
</dbReference>
<evidence type="ECO:0000256" key="3">
    <source>
        <dbReference type="ARBA" id="ARBA00023274"/>
    </source>
</evidence>